<dbReference type="EMBL" id="QUSL01000020">
    <property type="protein sequence ID" value="RGD83786.1"/>
    <property type="molecule type" value="Genomic_DNA"/>
</dbReference>
<dbReference type="RefSeq" id="WP_008787726.1">
    <property type="nucleotide sequence ID" value="NZ_QUSL01000020.1"/>
</dbReference>
<dbReference type="InterPro" id="IPR010982">
    <property type="entry name" value="Lambda_DNA-bd_dom_sf"/>
</dbReference>
<proteinExistence type="predicted"/>
<dbReference type="PROSITE" id="PS50943">
    <property type="entry name" value="HTH_CROC1"/>
    <property type="match status" value="1"/>
</dbReference>
<dbReference type="Gene3D" id="1.10.260.40">
    <property type="entry name" value="lambda repressor-like DNA-binding domains"/>
    <property type="match status" value="1"/>
</dbReference>
<organism evidence="2 3">
    <name type="scientific">Thomasclavelia ramosa</name>
    <dbReference type="NCBI Taxonomy" id="1547"/>
    <lineage>
        <taxon>Bacteria</taxon>
        <taxon>Bacillati</taxon>
        <taxon>Bacillota</taxon>
        <taxon>Erysipelotrichia</taxon>
        <taxon>Erysipelotrichales</taxon>
        <taxon>Coprobacillaceae</taxon>
        <taxon>Thomasclavelia</taxon>
    </lineage>
</organism>
<dbReference type="SUPFAM" id="SSF47413">
    <property type="entry name" value="lambda repressor-like DNA-binding domains"/>
    <property type="match status" value="1"/>
</dbReference>
<dbReference type="AlphaFoldDB" id="A0A3E3EC55"/>
<evidence type="ECO:0000259" key="1">
    <source>
        <dbReference type="PROSITE" id="PS50943"/>
    </source>
</evidence>
<comment type="caution">
    <text evidence="2">The sequence shown here is derived from an EMBL/GenBank/DDBJ whole genome shotgun (WGS) entry which is preliminary data.</text>
</comment>
<evidence type="ECO:0000313" key="3">
    <source>
        <dbReference type="Proteomes" id="UP000261032"/>
    </source>
</evidence>
<gene>
    <name evidence="2" type="ORF">DXB93_12195</name>
</gene>
<dbReference type="GeneID" id="78228978"/>
<name>A0A3E3EC55_9FIRM</name>
<protein>
    <submittedName>
        <fullName evidence="2">XRE family transcriptional regulator</fullName>
    </submittedName>
</protein>
<dbReference type="InterPro" id="IPR001387">
    <property type="entry name" value="Cro/C1-type_HTH"/>
</dbReference>
<dbReference type="Proteomes" id="UP000261032">
    <property type="component" value="Unassembled WGS sequence"/>
</dbReference>
<feature type="domain" description="HTH cro/C1-type" evidence="1">
    <location>
        <begin position="12"/>
        <end position="61"/>
    </location>
</feature>
<sequence length="67" mass="8023">MISYRPFFETIKRKGISQYSLENEYNISKGTLDSLRQNKNITLYTVENLCDKLNCEPWDIFELIKEK</sequence>
<evidence type="ECO:0000313" key="2">
    <source>
        <dbReference type="EMBL" id="RGD83786.1"/>
    </source>
</evidence>
<dbReference type="Pfam" id="PF13443">
    <property type="entry name" value="HTH_26"/>
    <property type="match status" value="1"/>
</dbReference>
<dbReference type="GO" id="GO:0003677">
    <property type="term" value="F:DNA binding"/>
    <property type="evidence" value="ECO:0007669"/>
    <property type="project" value="InterPro"/>
</dbReference>
<accession>A0A3E3EC55</accession>
<reference evidence="2 3" key="1">
    <citation type="submission" date="2018-08" db="EMBL/GenBank/DDBJ databases">
        <title>A genome reference for cultivated species of the human gut microbiota.</title>
        <authorList>
            <person name="Zou Y."/>
            <person name="Xue W."/>
            <person name="Luo G."/>
        </authorList>
    </citation>
    <scope>NUCLEOTIDE SEQUENCE [LARGE SCALE GENOMIC DNA]</scope>
    <source>
        <strain evidence="2 3">OM06-4</strain>
    </source>
</reference>